<keyword evidence="2" id="KW-0067">ATP-binding</keyword>
<organism evidence="4 5">
    <name type="scientific">Virgisporangium aliadipatigenens</name>
    <dbReference type="NCBI Taxonomy" id="741659"/>
    <lineage>
        <taxon>Bacteria</taxon>
        <taxon>Bacillati</taxon>
        <taxon>Actinomycetota</taxon>
        <taxon>Actinomycetes</taxon>
        <taxon>Micromonosporales</taxon>
        <taxon>Micromonosporaceae</taxon>
        <taxon>Virgisporangium</taxon>
    </lineage>
</organism>
<comment type="caution">
    <text evidence="4">The sequence shown here is derived from an EMBL/GenBank/DDBJ whole genome shotgun (WGS) entry which is preliminary data.</text>
</comment>
<dbReference type="InterPro" id="IPR041664">
    <property type="entry name" value="AAA_16"/>
</dbReference>
<dbReference type="InterPro" id="IPR029787">
    <property type="entry name" value="Nucleotide_cyclase"/>
</dbReference>
<dbReference type="GO" id="GO:0005524">
    <property type="term" value="F:ATP binding"/>
    <property type="evidence" value="ECO:0007669"/>
    <property type="project" value="UniProtKB-KW"/>
</dbReference>
<dbReference type="AlphaFoldDB" id="A0A8J3YQI1"/>
<dbReference type="SUPFAM" id="SSF55073">
    <property type="entry name" value="Nucleotide cyclase"/>
    <property type="match status" value="1"/>
</dbReference>
<dbReference type="GO" id="GO:0009190">
    <property type="term" value="P:cyclic nucleotide biosynthetic process"/>
    <property type="evidence" value="ECO:0007669"/>
    <property type="project" value="InterPro"/>
</dbReference>
<keyword evidence="5" id="KW-1185">Reference proteome</keyword>
<dbReference type="InterPro" id="IPR001054">
    <property type="entry name" value="A/G_cyclase"/>
</dbReference>
<dbReference type="PANTHER" id="PTHR16305:SF28">
    <property type="entry name" value="GUANYLATE CYCLASE DOMAIN-CONTAINING PROTEIN"/>
    <property type="match status" value="1"/>
</dbReference>
<dbReference type="Proteomes" id="UP000619260">
    <property type="component" value="Unassembled WGS sequence"/>
</dbReference>
<dbReference type="Pfam" id="PF00211">
    <property type="entry name" value="Guanylate_cyc"/>
    <property type="match status" value="1"/>
</dbReference>
<evidence type="ECO:0000256" key="2">
    <source>
        <dbReference type="ARBA" id="ARBA00022840"/>
    </source>
</evidence>
<gene>
    <name evidence="4" type="ORF">Val02_67150</name>
</gene>
<dbReference type="Gene3D" id="1.25.40.10">
    <property type="entry name" value="Tetratricopeptide repeat domain"/>
    <property type="match status" value="1"/>
</dbReference>
<accession>A0A8J3YQI1</accession>
<evidence type="ECO:0000313" key="5">
    <source>
        <dbReference type="Proteomes" id="UP000619260"/>
    </source>
</evidence>
<dbReference type="PROSITE" id="PS50125">
    <property type="entry name" value="GUANYLATE_CYCLASE_2"/>
    <property type="match status" value="1"/>
</dbReference>
<feature type="domain" description="Guanylate cyclase" evidence="3">
    <location>
        <begin position="10"/>
        <end position="135"/>
    </location>
</feature>
<dbReference type="SUPFAM" id="SSF52540">
    <property type="entry name" value="P-loop containing nucleoside triphosphate hydrolases"/>
    <property type="match status" value="1"/>
</dbReference>
<dbReference type="SMART" id="SM00044">
    <property type="entry name" value="CYCc"/>
    <property type="match status" value="1"/>
</dbReference>
<evidence type="ECO:0000256" key="1">
    <source>
        <dbReference type="ARBA" id="ARBA00022741"/>
    </source>
</evidence>
<dbReference type="GO" id="GO:0004016">
    <property type="term" value="F:adenylate cyclase activity"/>
    <property type="evidence" value="ECO:0007669"/>
    <property type="project" value="TreeGrafter"/>
</dbReference>
<dbReference type="Gene3D" id="3.40.50.300">
    <property type="entry name" value="P-loop containing nucleotide triphosphate hydrolases"/>
    <property type="match status" value="1"/>
</dbReference>
<dbReference type="PANTHER" id="PTHR16305">
    <property type="entry name" value="TESTICULAR SOLUBLE ADENYLYL CYCLASE"/>
    <property type="match status" value="1"/>
</dbReference>
<keyword evidence="1" id="KW-0547">Nucleotide-binding</keyword>
<dbReference type="CDD" id="cd07302">
    <property type="entry name" value="CHD"/>
    <property type="match status" value="1"/>
</dbReference>
<dbReference type="InterPro" id="IPR027417">
    <property type="entry name" value="P-loop_NTPase"/>
</dbReference>
<proteinExistence type="predicted"/>
<protein>
    <recommendedName>
        <fullName evidence="3">Guanylate cyclase domain-containing protein</fullName>
    </recommendedName>
</protein>
<reference evidence="4" key="1">
    <citation type="submission" date="2021-01" db="EMBL/GenBank/DDBJ databases">
        <title>Whole genome shotgun sequence of Virgisporangium aliadipatigenens NBRC 105644.</title>
        <authorList>
            <person name="Komaki H."/>
            <person name="Tamura T."/>
        </authorList>
    </citation>
    <scope>NUCLEOTIDE SEQUENCE</scope>
    <source>
        <strain evidence="4">NBRC 105644</strain>
    </source>
</reference>
<dbReference type="EMBL" id="BOPF01000031">
    <property type="protein sequence ID" value="GIJ49829.1"/>
    <property type="molecule type" value="Genomic_DNA"/>
</dbReference>
<dbReference type="InterPro" id="IPR011990">
    <property type="entry name" value="TPR-like_helical_dom_sf"/>
</dbReference>
<name>A0A8J3YQI1_9ACTN</name>
<dbReference type="Gene3D" id="3.30.70.1230">
    <property type="entry name" value="Nucleotide cyclase"/>
    <property type="match status" value="1"/>
</dbReference>
<dbReference type="SUPFAM" id="SSF48452">
    <property type="entry name" value="TPR-like"/>
    <property type="match status" value="1"/>
</dbReference>
<sequence length="1088" mass="118273">MHSEDRRRISVLFVDLIDFTPYVERTDPEQVREIQTNFFSAVRRVIAQYGGVVEKYIGDAVMALFGAPVATEIDAVRCVRAGLELQRVLERYADGGLRCRVGITTGEAIVDVAAARDGGQAIVAGDVVNTAARLQSVAPPGGVLVCGTTYAATKTAIRYSPQPPVTLRGRSQQTEVWLALAPIQRSHPDREMRATPLVNRTHELALLVNALDRALADRIPQLVTVLGHAGIGKSRLVRELYRHAQERSGQALWYTGRCPPFGENVTYAALADIVKAYAGILDTDSAQTARRRLDSAMRELVTPAEAARLSDAIGPLVGLPGSKLGTEEAESAWRRFVVALASRQSVVLVIEDLHWADENMLRFVELLGASVRDVPLLMIATARPELVEHHPGWSAATPGALTITLPPLRAPEIATMYTHLLGQASYPDETLATVVELADGNPLYAHEYTRMLIEQGALRPMTPLRDGAAPPMPDGVHAVIANRVDLLEPADRAVLQAAAVVGLAFWPGAVAAALGRPEDAVERTLRRLEQRDLVHEQVTSSMEGQLEYRFGHVLVRDVCYQRLPRTERVARHERTADWLDRISTSRDTDLAEVLAHHRYTAYEIARTLGSDATRYAPAARDALNRAARRAYALQALEPASNHAARALGLCDDTTAPAERLGIELLVGEIAFYADGNAYLTEGGEDRMTLLAQQLHDAGDQPNAARAWTLLGQAAWLRADRATALSCLDRAVELFDELPDTPEKADAYAELGRLHMLNMEDGPAVAAAGIAADIASQLGLVEVAANSRITIGMSRYQAGDRRGLAELREVARLCREQRLLALRRANQNLSYALREEGDWPASFALLHDEGGDVPGGHNLTTGYSDRVQRAYFDGDWELILTCARDAVNAPSEEWDLHSRGLFLWIDQLRGGLPVEDDAQALLRAGRRSGFHRLMWVALGQCAFSFALQGRPGDAGALLLELGESWQKVRAIASGEWLPTAAHAAVLVGRSASVGLRELLSEVPHRTPWVEAALRTVSGAVAAADGDLARAGVLHRAAAAIYADIPNATNRMLALAWAVRAEPDDASVRELRRFAASATAPRLLTLAGLD</sequence>
<dbReference type="Pfam" id="PF13191">
    <property type="entry name" value="AAA_16"/>
    <property type="match status" value="1"/>
</dbReference>
<dbReference type="GO" id="GO:0005737">
    <property type="term" value="C:cytoplasm"/>
    <property type="evidence" value="ECO:0007669"/>
    <property type="project" value="TreeGrafter"/>
</dbReference>
<evidence type="ECO:0000313" key="4">
    <source>
        <dbReference type="EMBL" id="GIJ49829.1"/>
    </source>
</evidence>
<evidence type="ECO:0000259" key="3">
    <source>
        <dbReference type="PROSITE" id="PS50125"/>
    </source>
</evidence>
<dbReference type="GO" id="GO:0035556">
    <property type="term" value="P:intracellular signal transduction"/>
    <property type="evidence" value="ECO:0007669"/>
    <property type="project" value="InterPro"/>
</dbReference>